<comment type="caution">
    <text evidence="9">The sequence shown here is derived from an EMBL/GenBank/DDBJ whole genome shotgun (WGS) entry which is preliminary data.</text>
</comment>
<dbReference type="InterPro" id="IPR032879">
    <property type="entry name" value="FixG_C"/>
</dbReference>
<dbReference type="InterPro" id="IPR017896">
    <property type="entry name" value="4Fe4S_Fe-S-bd"/>
</dbReference>
<keyword evidence="4" id="KW-0249">Electron transport</keyword>
<evidence type="ECO:0000256" key="7">
    <source>
        <dbReference type="SAM" id="Phobius"/>
    </source>
</evidence>
<evidence type="ECO:0000256" key="4">
    <source>
        <dbReference type="ARBA" id="ARBA00022982"/>
    </source>
</evidence>
<dbReference type="Proteomes" id="UP000580654">
    <property type="component" value="Unassembled WGS sequence"/>
</dbReference>
<evidence type="ECO:0000256" key="2">
    <source>
        <dbReference type="ARBA" id="ARBA00022485"/>
    </source>
</evidence>
<evidence type="ECO:0000256" key="3">
    <source>
        <dbReference type="ARBA" id="ARBA00022723"/>
    </source>
</evidence>
<dbReference type="GO" id="GO:0005886">
    <property type="term" value="C:plasma membrane"/>
    <property type="evidence" value="ECO:0007669"/>
    <property type="project" value="TreeGrafter"/>
</dbReference>
<feature type="domain" description="4Fe-4S ferredoxin-type" evidence="8">
    <location>
        <begin position="255"/>
        <end position="285"/>
    </location>
</feature>
<dbReference type="InterPro" id="IPR017900">
    <property type="entry name" value="4Fe4S_Fe_S_CS"/>
</dbReference>
<keyword evidence="6" id="KW-0411">Iron-sulfur</keyword>
<dbReference type="Pfam" id="PF13746">
    <property type="entry name" value="Fer4_18"/>
    <property type="match status" value="1"/>
</dbReference>
<dbReference type="AlphaFoldDB" id="A0A840XZK9"/>
<dbReference type="EMBL" id="JACIJD010000007">
    <property type="protein sequence ID" value="MBB5693905.1"/>
    <property type="molecule type" value="Genomic_DNA"/>
</dbReference>
<gene>
    <name evidence="9" type="ORF">FHS87_001942</name>
</gene>
<keyword evidence="2" id="KW-0004">4Fe-4S</keyword>
<evidence type="ECO:0000256" key="1">
    <source>
        <dbReference type="ARBA" id="ARBA00022448"/>
    </source>
</evidence>
<organism evidence="9 10">
    <name type="scientific">Muricoccus pecuniae</name>
    <dbReference type="NCBI Taxonomy" id="693023"/>
    <lineage>
        <taxon>Bacteria</taxon>
        <taxon>Pseudomonadati</taxon>
        <taxon>Pseudomonadota</taxon>
        <taxon>Alphaproteobacteria</taxon>
        <taxon>Acetobacterales</taxon>
        <taxon>Roseomonadaceae</taxon>
        <taxon>Muricoccus</taxon>
    </lineage>
</organism>
<keyword evidence="7" id="KW-1133">Transmembrane helix</keyword>
<keyword evidence="7" id="KW-0812">Transmembrane</keyword>
<evidence type="ECO:0000313" key="10">
    <source>
        <dbReference type="Proteomes" id="UP000580654"/>
    </source>
</evidence>
<dbReference type="SUPFAM" id="SSF54862">
    <property type="entry name" value="4Fe-4S ferredoxins"/>
    <property type="match status" value="1"/>
</dbReference>
<feature type="transmembrane region" description="Helical" evidence="7">
    <location>
        <begin position="356"/>
        <end position="375"/>
    </location>
</feature>
<dbReference type="InterPro" id="IPR013783">
    <property type="entry name" value="Ig-like_fold"/>
</dbReference>
<evidence type="ECO:0000256" key="5">
    <source>
        <dbReference type="ARBA" id="ARBA00023004"/>
    </source>
</evidence>
<feature type="transmembrane region" description="Helical" evidence="7">
    <location>
        <begin position="195"/>
        <end position="216"/>
    </location>
</feature>
<evidence type="ECO:0000313" key="9">
    <source>
        <dbReference type="EMBL" id="MBB5693905.1"/>
    </source>
</evidence>
<dbReference type="GO" id="GO:0051539">
    <property type="term" value="F:4 iron, 4 sulfur cluster binding"/>
    <property type="evidence" value="ECO:0007669"/>
    <property type="project" value="UniProtKB-KW"/>
</dbReference>
<feature type="transmembrane region" description="Helical" evidence="7">
    <location>
        <begin position="90"/>
        <end position="111"/>
    </location>
</feature>
<keyword evidence="10" id="KW-1185">Reference proteome</keyword>
<proteinExistence type="predicted"/>
<protein>
    <submittedName>
        <fullName evidence="9">Cytochrome c oxidase accessory protein FixG</fullName>
    </submittedName>
</protein>
<evidence type="ECO:0000256" key="6">
    <source>
        <dbReference type="ARBA" id="ARBA00023014"/>
    </source>
</evidence>
<dbReference type="PANTHER" id="PTHR30176:SF3">
    <property type="entry name" value="FERREDOXIN-TYPE PROTEIN NAPH"/>
    <property type="match status" value="1"/>
</dbReference>
<feature type="transmembrane region" description="Helical" evidence="7">
    <location>
        <begin position="165"/>
        <end position="183"/>
    </location>
</feature>
<dbReference type="GO" id="GO:0046872">
    <property type="term" value="F:metal ion binding"/>
    <property type="evidence" value="ECO:0007669"/>
    <property type="project" value="UniProtKB-KW"/>
</dbReference>
<sequence>MSRMEKPEAFAPDDRSQPLYADRVRVYPQAVQGAVRRSKWAILVLCLGLYYLVPWLRWDRGPGQPDQAVLVDMEHGRLFFFFLEIWPQEVYYLTGLLLLGAIAIFAATSLFGRVWCGFACPQTVWTDLYMLVERLIEGDRNARMRRDRKPRWSAADWGLKIGKHLAWVAIAALTGGAWVMYFTDAPTLAREVLTLSVPTVTLGFIGLFTFTTYLLAGWAREQVCTYMCPWPRFQSAMLDSDSLAVSYRGWRGEPRGKARDAGVGDCVDCRACVNVCPTGVDIRDGMQMACINCGLCIDACDGIMAKLGRQTGLIAFETVGNLAAGHAATAAIPPGPARCAPGMAARRPARLMRPRTVLYAAAMTLIGGIMLLGLATRRDVSLEALRDRSPLFVRLADGSIRNSYTLKLSDRRPTPDHLAISVEGLPPGASWGVLDVSEADAAGRPVVATRADGVAEYRLFVTTAPEARPEEESTPVRIQLLAPGGAERASVGTIFLRPRT</sequence>
<feature type="transmembrane region" description="Helical" evidence="7">
    <location>
        <begin position="40"/>
        <end position="58"/>
    </location>
</feature>
<dbReference type="InterPro" id="IPR014116">
    <property type="entry name" value="Cyt_c_oxidase_cbb3_FixG"/>
</dbReference>
<dbReference type="Pfam" id="PF11614">
    <property type="entry name" value="FixG_C"/>
    <property type="match status" value="1"/>
</dbReference>
<dbReference type="InterPro" id="IPR051684">
    <property type="entry name" value="Electron_Trans/Redox"/>
</dbReference>
<keyword evidence="3" id="KW-0479">Metal-binding</keyword>
<dbReference type="Pfam" id="PF12801">
    <property type="entry name" value="Fer4_5"/>
    <property type="match status" value="1"/>
</dbReference>
<name>A0A840XZK9_9PROT</name>
<dbReference type="NCBIfam" id="TIGR02745">
    <property type="entry name" value="ccoG_rdxA_fixG"/>
    <property type="match status" value="1"/>
</dbReference>
<dbReference type="PANTHER" id="PTHR30176">
    <property type="entry name" value="FERREDOXIN-TYPE PROTEIN NAPH"/>
    <property type="match status" value="1"/>
</dbReference>
<keyword evidence="5" id="KW-0408">Iron</keyword>
<keyword evidence="1" id="KW-0813">Transport</keyword>
<accession>A0A840XZK9</accession>
<dbReference type="PROSITE" id="PS51379">
    <property type="entry name" value="4FE4S_FER_2"/>
    <property type="match status" value="1"/>
</dbReference>
<dbReference type="Gene3D" id="2.60.40.10">
    <property type="entry name" value="Immunoglobulins"/>
    <property type="match status" value="1"/>
</dbReference>
<reference evidence="9 10" key="1">
    <citation type="submission" date="2020-08" db="EMBL/GenBank/DDBJ databases">
        <title>Genomic Encyclopedia of Type Strains, Phase IV (KMG-IV): sequencing the most valuable type-strain genomes for metagenomic binning, comparative biology and taxonomic classification.</title>
        <authorList>
            <person name="Goeker M."/>
        </authorList>
    </citation>
    <scope>NUCLEOTIDE SEQUENCE [LARGE SCALE GENOMIC DNA]</scope>
    <source>
        <strain evidence="9 10">DSM 25622</strain>
    </source>
</reference>
<dbReference type="PROSITE" id="PS00198">
    <property type="entry name" value="4FE4S_FER_1"/>
    <property type="match status" value="1"/>
</dbReference>
<dbReference type="RefSeq" id="WP_184516917.1">
    <property type="nucleotide sequence ID" value="NZ_JACIJD010000007.1"/>
</dbReference>
<evidence type="ECO:0000259" key="8">
    <source>
        <dbReference type="PROSITE" id="PS51379"/>
    </source>
</evidence>
<keyword evidence="7" id="KW-0472">Membrane</keyword>